<keyword evidence="1" id="KW-1133">Transmembrane helix</keyword>
<name>A0A370KXG6_9HYPH</name>
<protein>
    <submittedName>
        <fullName evidence="3">Tripartite tricarboxylate transporter TctB family protein</fullName>
    </submittedName>
</protein>
<evidence type="ECO:0000313" key="4">
    <source>
        <dbReference type="Proteomes" id="UP000255207"/>
    </source>
</evidence>
<keyword evidence="1" id="KW-0812">Transmembrane</keyword>
<organism evidence="3 4">
    <name type="scientific">Bosea caraganae</name>
    <dbReference type="NCBI Taxonomy" id="2763117"/>
    <lineage>
        <taxon>Bacteria</taxon>
        <taxon>Pseudomonadati</taxon>
        <taxon>Pseudomonadota</taxon>
        <taxon>Alphaproteobacteria</taxon>
        <taxon>Hyphomicrobiales</taxon>
        <taxon>Boseaceae</taxon>
        <taxon>Bosea</taxon>
    </lineage>
</organism>
<evidence type="ECO:0000259" key="2">
    <source>
        <dbReference type="Pfam" id="PF07331"/>
    </source>
</evidence>
<sequence length="146" mass="15404">MIERLVNLTWILVGGGAAVLSWRIGLTGQYGPDSGLFPFVAGLLVCAGGVGLMLTRSNAVTGLEWPDRTGWRRIGGVLAGLAFMAASIPYLGFAVAGVITMLILLRTVEQSSWRSSILLAVVSVAVTLGLFGYLLGLQLPRGPWGF</sequence>
<feature type="transmembrane region" description="Helical" evidence="1">
    <location>
        <begin position="74"/>
        <end position="105"/>
    </location>
</feature>
<gene>
    <name evidence="3" type="ORF">DWE98_28385</name>
</gene>
<dbReference type="EMBL" id="QQTP01000030">
    <property type="protein sequence ID" value="RDJ19694.1"/>
    <property type="molecule type" value="Genomic_DNA"/>
</dbReference>
<dbReference type="Pfam" id="PF07331">
    <property type="entry name" value="TctB"/>
    <property type="match status" value="1"/>
</dbReference>
<feature type="transmembrane region" description="Helical" evidence="1">
    <location>
        <begin position="117"/>
        <end position="136"/>
    </location>
</feature>
<dbReference type="Proteomes" id="UP000255207">
    <property type="component" value="Unassembled WGS sequence"/>
</dbReference>
<keyword evidence="1" id="KW-0472">Membrane</keyword>
<dbReference type="InterPro" id="IPR009936">
    <property type="entry name" value="DUF1468"/>
</dbReference>
<proteinExistence type="predicted"/>
<reference evidence="4" key="1">
    <citation type="submission" date="2018-07" db="EMBL/GenBank/DDBJ databases">
        <authorList>
            <person name="Safronova V.I."/>
            <person name="Chirak E.R."/>
            <person name="Sazanova A.L."/>
        </authorList>
    </citation>
    <scope>NUCLEOTIDE SEQUENCE [LARGE SCALE GENOMIC DNA]</scope>
    <source>
        <strain evidence="4">RCAM04685</strain>
    </source>
</reference>
<feature type="transmembrane region" description="Helical" evidence="1">
    <location>
        <begin position="6"/>
        <end position="24"/>
    </location>
</feature>
<dbReference type="RefSeq" id="WP_114832784.1">
    <property type="nucleotide sequence ID" value="NZ_QQTO01000024.1"/>
</dbReference>
<comment type="caution">
    <text evidence="3">The sequence shown here is derived from an EMBL/GenBank/DDBJ whole genome shotgun (WGS) entry which is preliminary data.</text>
</comment>
<accession>A0A370KXG6</accession>
<dbReference type="AlphaFoldDB" id="A0A370KXG6"/>
<evidence type="ECO:0000313" key="3">
    <source>
        <dbReference type="EMBL" id="RDJ19694.1"/>
    </source>
</evidence>
<feature type="transmembrane region" description="Helical" evidence="1">
    <location>
        <begin position="36"/>
        <end position="54"/>
    </location>
</feature>
<feature type="domain" description="DUF1468" evidence="2">
    <location>
        <begin position="8"/>
        <end position="140"/>
    </location>
</feature>
<evidence type="ECO:0000256" key="1">
    <source>
        <dbReference type="SAM" id="Phobius"/>
    </source>
</evidence>
<keyword evidence="4" id="KW-1185">Reference proteome</keyword>
<dbReference type="OrthoDB" id="8161821at2"/>